<accession>A0A430FQG3</accession>
<dbReference type="EMBL" id="QXGM01000002">
    <property type="protein sequence ID" value="RSX55082.1"/>
    <property type="molecule type" value="Genomic_DNA"/>
</dbReference>
<gene>
    <name evidence="3" type="ORF">D2E26_1136</name>
</gene>
<keyword evidence="4" id="KW-1185">Reference proteome</keyword>
<feature type="region of interest" description="Disordered" evidence="1">
    <location>
        <begin position="40"/>
        <end position="65"/>
    </location>
</feature>
<comment type="caution">
    <text evidence="3">The sequence shown here is derived from an EMBL/GenBank/DDBJ whole genome shotgun (WGS) entry which is preliminary data.</text>
</comment>
<dbReference type="OrthoDB" id="8663149at2"/>
<organism evidence="3 4">
    <name type="scientific">Bifidobacterium dolichotidis</name>
    <dbReference type="NCBI Taxonomy" id="2306976"/>
    <lineage>
        <taxon>Bacteria</taxon>
        <taxon>Bacillati</taxon>
        <taxon>Actinomycetota</taxon>
        <taxon>Actinomycetes</taxon>
        <taxon>Bifidobacteriales</taxon>
        <taxon>Bifidobacteriaceae</taxon>
        <taxon>Bifidobacterium</taxon>
    </lineage>
</organism>
<reference evidence="3 4" key="1">
    <citation type="submission" date="2018-09" db="EMBL/GenBank/DDBJ databases">
        <title>Characterization of the phylogenetic diversity of five novel species belonging to the genus Bifidobacterium.</title>
        <authorList>
            <person name="Lugli G.A."/>
            <person name="Duranti S."/>
            <person name="Milani C."/>
        </authorList>
    </citation>
    <scope>NUCLEOTIDE SEQUENCE [LARGE SCALE GENOMIC DNA]</scope>
    <source>
        <strain evidence="3 4">2036B</strain>
    </source>
</reference>
<evidence type="ECO:0000313" key="3">
    <source>
        <dbReference type="EMBL" id="RSX55082.1"/>
    </source>
</evidence>
<dbReference type="Proteomes" id="UP000287609">
    <property type="component" value="Unassembled WGS sequence"/>
</dbReference>
<dbReference type="InterPro" id="IPR011663">
    <property type="entry name" value="UTRA"/>
</dbReference>
<name>A0A430FQG3_9BIFI</name>
<dbReference type="Pfam" id="PF07702">
    <property type="entry name" value="UTRA"/>
    <property type="match status" value="1"/>
</dbReference>
<dbReference type="InterPro" id="IPR028978">
    <property type="entry name" value="Chorismate_lyase_/UTRA_dom_sf"/>
</dbReference>
<dbReference type="SMART" id="SM00866">
    <property type="entry name" value="UTRA"/>
    <property type="match status" value="1"/>
</dbReference>
<evidence type="ECO:0000256" key="1">
    <source>
        <dbReference type="SAM" id="MobiDB-lite"/>
    </source>
</evidence>
<dbReference type="SUPFAM" id="SSF64288">
    <property type="entry name" value="Chorismate lyase-like"/>
    <property type="match status" value="1"/>
</dbReference>
<dbReference type="GO" id="GO:0003677">
    <property type="term" value="F:DNA binding"/>
    <property type="evidence" value="ECO:0007669"/>
    <property type="project" value="InterPro"/>
</dbReference>
<evidence type="ECO:0000313" key="4">
    <source>
        <dbReference type="Proteomes" id="UP000287609"/>
    </source>
</evidence>
<protein>
    <submittedName>
        <fullName evidence="3">GntR family transcriptional regulator</fullName>
    </submittedName>
</protein>
<dbReference type="AlphaFoldDB" id="A0A430FQG3"/>
<feature type="compositionally biased region" description="Basic and acidic residues" evidence="1">
    <location>
        <begin position="42"/>
        <end position="52"/>
    </location>
</feature>
<dbReference type="Gene3D" id="3.40.1410.10">
    <property type="entry name" value="Chorismate lyase-like"/>
    <property type="match status" value="1"/>
</dbReference>
<evidence type="ECO:0000259" key="2">
    <source>
        <dbReference type="SMART" id="SM00866"/>
    </source>
</evidence>
<feature type="domain" description="UbiC transcription regulator-associated" evidence="2">
    <location>
        <begin position="102"/>
        <end position="247"/>
    </location>
</feature>
<proteinExistence type="predicted"/>
<feature type="compositionally biased region" description="Polar residues" evidence="1">
    <location>
        <begin position="55"/>
        <end position="65"/>
    </location>
</feature>
<sequence>MTASPDSNHLFETLATGFNDESLEDFENLRAEVEEIVNSAHIGEDPVTRSHAADNLSQSESEGYSSETLVRTAACPKHGSGYVALDSHRLETMTDWAKAAIVTTEPTTTELISLTLIDRPEELDLYACEIPTLDQDQFYEVIQLRKISAGPVSIETSYLPATPQLQAIIQENEGLINNSVMDTIKAAHMEPTTGTVDVSVTALDTTHAALLQHLEGTPVLFSTGINFDLLGNFVEFIQAYWIPDFCSFRITVNGGYSA</sequence>
<dbReference type="RefSeq" id="WP_125963758.1">
    <property type="nucleotide sequence ID" value="NZ_QXGM01000002.1"/>
</dbReference>
<dbReference type="GO" id="GO:0006355">
    <property type="term" value="P:regulation of DNA-templated transcription"/>
    <property type="evidence" value="ECO:0007669"/>
    <property type="project" value="InterPro"/>
</dbReference>